<dbReference type="NCBIfam" id="TIGR00254">
    <property type="entry name" value="GGDEF"/>
    <property type="match status" value="1"/>
</dbReference>
<gene>
    <name evidence="6" type="ORF">I5677_00255</name>
</gene>
<dbReference type="CDD" id="cd01949">
    <property type="entry name" value="GGDEF"/>
    <property type="match status" value="1"/>
</dbReference>
<keyword evidence="2" id="KW-0472">Membrane</keyword>
<feature type="coiled-coil region" evidence="1">
    <location>
        <begin position="372"/>
        <end position="399"/>
    </location>
</feature>
<keyword evidence="1" id="KW-0175">Coiled coil</keyword>
<dbReference type="PROSITE" id="PS50883">
    <property type="entry name" value="EAL"/>
    <property type="match status" value="1"/>
</dbReference>
<name>A0A8J7H055_9FIRM</name>
<dbReference type="PANTHER" id="PTHR33121">
    <property type="entry name" value="CYCLIC DI-GMP PHOSPHODIESTERASE PDEF"/>
    <property type="match status" value="1"/>
</dbReference>
<reference evidence="6" key="1">
    <citation type="submission" date="2020-12" db="EMBL/GenBank/DDBJ databases">
        <title>M. sibirica DSM 26468T genome.</title>
        <authorList>
            <person name="Thieme N."/>
            <person name="Rettenmaier R."/>
            <person name="Zverlov V."/>
            <person name="Liebl W."/>
        </authorList>
    </citation>
    <scope>NUCLEOTIDE SEQUENCE</scope>
    <source>
        <strain evidence="6">DSM 26468</strain>
    </source>
</reference>
<dbReference type="AlphaFoldDB" id="A0A8J7H055"/>
<dbReference type="PANTHER" id="PTHR33121:SF70">
    <property type="entry name" value="SIGNALING PROTEIN YKOW"/>
    <property type="match status" value="1"/>
</dbReference>
<dbReference type="EMBL" id="JAEAGR010000001">
    <property type="protein sequence ID" value="MBH1939317.1"/>
    <property type="molecule type" value="Genomic_DNA"/>
</dbReference>
<dbReference type="Pfam" id="PF04392">
    <property type="entry name" value="ABC_sub_bind"/>
    <property type="match status" value="1"/>
</dbReference>
<evidence type="ECO:0000259" key="4">
    <source>
        <dbReference type="PROSITE" id="PS50883"/>
    </source>
</evidence>
<proteinExistence type="predicted"/>
<dbReference type="CDD" id="cd01948">
    <property type="entry name" value="EAL"/>
    <property type="match status" value="1"/>
</dbReference>
<dbReference type="Gene3D" id="3.20.20.450">
    <property type="entry name" value="EAL domain"/>
    <property type="match status" value="1"/>
</dbReference>
<dbReference type="SMART" id="SM00267">
    <property type="entry name" value="GGDEF"/>
    <property type="match status" value="1"/>
</dbReference>
<dbReference type="InterPro" id="IPR007487">
    <property type="entry name" value="ABC_transpt-TYRBP-like"/>
</dbReference>
<dbReference type="Gene3D" id="3.40.50.2300">
    <property type="match status" value="2"/>
</dbReference>
<dbReference type="PROSITE" id="PS50887">
    <property type="entry name" value="GGDEF"/>
    <property type="match status" value="1"/>
</dbReference>
<feature type="domain" description="GGDEF" evidence="5">
    <location>
        <begin position="455"/>
        <end position="588"/>
    </location>
</feature>
<feature type="transmembrane region" description="Helical" evidence="2">
    <location>
        <begin position="349"/>
        <end position="372"/>
    </location>
</feature>
<feature type="domain" description="EAL" evidence="4">
    <location>
        <begin position="597"/>
        <end position="850"/>
    </location>
</feature>
<dbReference type="InterPro" id="IPR001633">
    <property type="entry name" value="EAL_dom"/>
</dbReference>
<feature type="signal peptide" evidence="3">
    <location>
        <begin position="1"/>
        <end position="28"/>
    </location>
</feature>
<protein>
    <submittedName>
        <fullName evidence="6">EAL domain-containing protein</fullName>
    </submittedName>
</protein>
<dbReference type="Gene3D" id="3.30.70.270">
    <property type="match status" value="1"/>
</dbReference>
<dbReference type="InterPro" id="IPR035919">
    <property type="entry name" value="EAL_sf"/>
</dbReference>
<dbReference type="SUPFAM" id="SSF55073">
    <property type="entry name" value="Nucleotide cyclase"/>
    <property type="match status" value="1"/>
</dbReference>
<accession>A0A8J7H055</accession>
<evidence type="ECO:0000256" key="2">
    <source>
        <dbReference type="SAM" id="Phobius"/>
    </source>
</evidence>
<organism evidence="6 7">
    <name type="scientific">Mobilitalea sibirica</name>
    <dbReference type="NCBI Taxonomy" id="1462919"/>
    <lineage>
        <taxon>Bacteria</taxon>
        <taxon>Bacillati</taxon>
        <taxon>Bacillota</taxon>
        <taxon>Clostridia</taxon>
        <taxon>Lachnospirales</taxon>
        <taxon>Lachnospiraceae</taxon>
        <taxon>Mobilitalea</taxon>
    </lineage>
</organism>
<evidence type="ECO:0000313" key="6">
    <source>
        <dbReference type="EMBL" id="MBH1939317.1"/>
    </source>
</evidence>
<feature type="chain" id="PRO_5035151414" evidence="3">
    <location>
        <begin position="29"/>
        <end position="850"/>
    </location>
</feature>
<comment type="caution">
    <text evidence="6">The sequence shown here is derived from an EMBL/GenBank/DDBJ whole genome shotgun (WGS) entry which is preliminary data.</text>
</comment>
<keyword evidence="3" id="KW-0732">Signal</keyword>
<dbReference type="RefSeq" id="WP_197659551.1">
    <property type="nucleotide sequence ID" value="NZ_JAEAGR010000001.1"/>
</dbReference>
<dbReference type="Pfam" id="PF00563">
    <property type="entry name" value="EAL"/>
    <property type="match status" value="1"/>
</dbReference>
<dbReference type="InterPro" id="IPR043128">
    <property type="entry name" value="Rev_trsase/Diguanyl_cyclase"/>
</dbReference>
<dbReference type="Pfam" id="PF00990">
    <property type="entry name" value="GGDEF"/>
    <property type="match status" value="1"/>
</dbReference>
<evidence type="ECO:0000259" key="5">
    <source>
        <dbReference type="PROSITE" id="PS50887"/>
    </source>
</evidence>
<evidence type="ECO:0000256" key="3">
    <source>
        <dbReference type="SAM" id="SignalP"/>
    </source>
</evidence>
<dbReference type="GO" id="GO:0071111">
    <property type="term" value="F:cyclic-guanylate-specific phosphodiesterase activity"/>
    <property type="evidence" value="ECO:0007669"/>
    <property type="project" value="InterPro"/>
</dbReference>
<sequence length="850" mass="98066">MIKKKIKYLRIVTIIVTFCLGINHHAFAKENGDIKSILILNSYHQGFVWTQEATQGIMDKFREKGDNVSFFIEYMDWKNYQSHDNLDYLYDYYKYKYHNKKIDVIVTTDDIALQFALNNRENIFSDAPIVFCGVNSEGVRSITEGFHRVTGVVEVIDPIKTLKIASKINPSIHTVYLLNDNSESGISTGNILIEKIEKFNPDMNVITWNDLSFDEIKHQAQALDENSIIIIGTYFSDGNNNVLDIAYATKEISNFSNVPVYSLYDFGLNNGIIGGSLLSGRLQGEYAADMANRILEGEDPDKIRVMTPDSTRVVFDYNQLIRFDIDSQLLPKDYEIINKPFSFYETYKVLVLSVVFAFIILISFVSILLFYLRKIQRMKKNLSENHEELTQLYEELTASDDEMRHQYEALLKANEKIKENEEKLAYLAYYDSRTGLPNKLSLYETANNIFTSEEKKAALLFLDIDNFKYVNDTLGHVFGDKLIVKISERLTSLLWKDCTFYRLSGDEFIIILQHIENEKQAEEYASYLLNNFMNEFDSLNSNLHISMSIGISIYPDHGNDLENLLKYADIAMYQAKKAGKKNYVTFNDIMHEDLVERISIEKYLEKALEHNEFELHYQPQLDIRTETITGFEALLRWNSPDLGAVSPIKFIKVAEETHFINQLGEWVLNKACGFLKRVREKGYSNLTVSVNISILQLLNTNFQDIVKESLQSHQLEPKCLELEITESILMESFDFIASRLQELRDINVGIALDDFGKGYSSLNYLKQLPITTMKIDKIFIDHIAEDSEDDFVGHIISIGKNMGMNVIAEGVEVQNQFNYLKKHNCDKIQGFLFCHPIPEADIFRLLEENQ</sequence>
<dbReference type="Proteomes" id="UP000623269">
    <property type="component" value="Unassembled WGS sequence"/>
</dbReference>
<evidence type="ECO:0000256" key="1">
    <source>
        <dbReference type="SAM" id="Coils"/>
    </source>
</evidence>
<keyword evidence="7" id="KW-1185">Reference proteome</keyword>
<keyword evidence="2" id="KW-0812">Transmembrane</keyword>
<keyword evidence="2" id="KW-1133">Transmembrane helix</keyword>
<evidence type="ECO:0000313" key="7">
    <source>
        <dbReference type="Proteomes" id="UP000623269"/>
    </source>
</evidence>
<dbReference type="InterPro" id="IPR029787">
    <property type="entry name" value="Nucleotide_cyclase"/>
</dbReference>
<dbReference type="SUPFAM" id="SSF141868">
    <property type="entry name" value="EAL domain-like"/>
    <property type="match status" value="1"/>
</dbReference>
<dbReference type="InterPro" id="IPR000160">
    <property type="entry name" value="GGDEF_dom"/>
</dbReference>
<dbReference type="InterPro" id="IPR050706">
    <property type="entry name" value="Cyclic-di-GMP_PDE-like"/>
</dbReference>
<dbReference type="SMART" id="SM00052">
    <property type="entry name" value="EAL"/>
    <property type="match status" value="1"/>
</dbReference>